<dbReference type="GO" id="GO:0003723">
    <property type="term" value="F:RNA binding"/>
    <property type="evidence" value="ECO:0007669"/>
    <property type="project" value="TreeGrafter"/>
</dbReference>
<dbReference type="GO" id="GO:0071028">
    <property type="term" value="P:nuclear mRNA surveillance"/>
    <property type="evidence" value="ECO:0007669"/>
    <property type="project" value="TreeGrafter"/>
</dbReference>
<name>A0A642UQG1_DIURU</name>
<evidence type="ECO:0000256" key="5">
    <source>
        <dbReference type="ARBA" id="ARBA00023242"/>
    </source>
</evidence>
<keyword evidence="3" id="KW-0698">rRNA processing</keyword>
<dbReference type="GO" id="GO:0005730">
    <property type="term" value="C:nucleolus"/>
    <property type="evidence" value="ECO:0007669"/>
    <property type="project" value="TreeGrafter"/>
</dbReference>
<dbReference type="InterPro" id="IPR001247">
    <property type="entry name" value="ExoRNase_PH_dom1"/>
</dbReference>
<organism evidence="7 8">
    <name type="scientific">Diutina rugosa</name>
    <name type="common">Yeast</name>
    <name type="synonym">Candida rugosa</name>
    <dbReference type="NCBI Taxonomy" id="5481"/>
    <lineage>
        <taxon>Eukaryota</taxon>
        <taxon>Fungi</taxon>
        <taxon>Dikarya</taxon>
        <taxon>Ascomycota</taxon>
        <taxon>Saccharomycotina</taxon>
        <taxon>Pichiomycetes</taxon>
        <taxon>Debaryomycetaceae</taxon>
        <taxon>Diutina</taxon>
    </lineage>
</organism>
<comment type="caution">
    <text evidence="7">The sequence shown here is derived from an EMBL/GenBank/DDBJ whole genome shotgun (WGS) entry which is preliminary data.</text>
</comment>
<dbReference type="GO" id="GO:0000176">
    <property type="term" value="C:nuclear exosome (RNase complex)"/>
    <property type="evidence" value="ECO:0007669"/>
    <property type="project" value="TreeGrafter"/>
</dbReference>
<dbReference type="SUPFAM" id="SSF55666">
    <property type="entry name" value="Ribonuclease PH domain 2-like"/>
    <property type="match status" value="1"/>
</dbReference>
<dbReference type="OrthoDB" id="27298at2759"/>
<dbReference type="InterPro" id="IPR050080">
    <property type="entry name" value="RNase_PH"/>
</dbReference>
<evidence type="ECO:0000256" key="4">
    <source>
        <dbReference type="ARBA" id="ARBA00022835"/>
    </source>
</evidence>
<evidence type="ECO:0000256" key="3">
    <source>
        <dbReference type="ARBA" id="ARBA00022552"/>
    </source>
</evidence>
<dbReference type="InterPro" id="IPR027408">
    <property type="entry name" value="PNPase/RNase_PH_dom_sf"/>
</dbReference>
<sequence>MTDTVELSRLPNSDGSCELTRGKTKVVVAVTGPIEPKPRQAMANVASLEVVVRPVAGVSTTRERLLEDKIRGLLQRVIVRHQFPRQLIQVVVQFLTGDGAETPEYTANDIAGALSASFYALIDANIPLYTSFVASSVAVVDGAFVPNPSPGQLQKSTSHHALCFSISAGAADELVFLDSAGDFSESELFDVIAAEAERAAGVHAVQRQVIEAKLKRDYQWS</sequence>
<dbReference type="PANTHER" id="PTHR11953">
    <property type="entry name" value="EXOSOME COMPLEX COMPONENT"/>
    <property type="match status" value="1"/>
</dbReference>
<keyword evidence="8" id="KW-1185">Reference proteome</keyword>
<keyword evidence="4" id="KW-0271">Exosome</keyword>
<dbReference type="GeneID" id="54781006"/>
<evidence type="ECO:0000259" key="6">
    <source>
        <dbReference type="Pfam" id="PF01138"/>
    </source>
</evidence>
<dbReference type="InterPro" id="IPR036345">
    <property type="entry name" value="ExoRNase_PH_dom2_sf"/>
</dbReference>
<evidence type="ECO:0000313" key="8">
    <source>
        <dbReference type="Proteomes" id="UP000449547"/>
    </source>
</evidence>
<dbReference type="CDD" id="cd11372">
    <property type="entry name" value="RNase_PH_RRP46"/>
    <property type="match status" value="1"/>
</dbReference>
<dbReference type="GO" id="GO:0034475">
    <property type="term" value="P:U4 snRNA 3'-end processing"/>
    <property type="evidence" value="ECO:0007669"/>
    <property type="project" value="TreeGrafter"/>
</dbReference>
<comment type="subcellular location">
    <subcellularLocation>
        <location evidence="1">Nucleus</location>
    </subcellularLocation>
</comment>
<dbReference type="EMBL" id="SWFT01000067">
    <property type="protein sequence ID" value="KAA8903469.1"/>
    <property type="molecule type" value="Genomic_DNA"/>
</dbReference>
<accession>A0A642UQG1</accession>
<dbReference type="PANTHER" id="PTHR11953:SF1">
    <property type="entry name" value="EXOSOME COMPLEX COMPONENT RRP46"/>
    <property type="match status" value="1"/>
</dbReference>
<dbReference type="GO" id="GO:0000177">
    <property type="term" value="C:cytoplasmic exosome (RNase complex)"/>
    <property type="evidence" value="ECO:0007669"/>
    <property type="project" value="UniProtKB-ARBA"/>
</dbReference>
<evidence type="ECO:0000256" key="1">
    <source>
        <dbReference type="ARBA" id="ARBA00004123"/>
    </source>
</evidence>
<dbReference type="GO" id="GO:0071038">
    <property type="term" value="P:TRAMP-dependent tRNA surveillance pathway"/>
    <property type="evidence" value="ECO:0007669"/>
    <property type="project" value="UniProtKB-ARBA"/>
</dbReference>
<comment type="similarity">
    <text evidence="2">Belongs to the RNase PH family.</text>
</comment>
<dbReference type="Gene3D" id="3.30.230.70">
    <property type="entry name" value="GHMP Kinase, N-terminal domain"/>
    <property type="match status" value="1"/>
</dbReference>
<protein>
    <recommendedName>
        <fullName evidence="6">Exoribonuclease phosphorolytic domain-containing protein</fullName>
    </recommendedName>
</protein>
<dbReference type="SUPFAM" id="SSF54211">
    <property type="entry name" value="Ribosomal protein S5 domain 2-like"/>
    <property type="match status" value="1"/>
</dbReference>
<dbReference type="VEuPathDB" id="FungiDB:DIURU_002355"/>
<keyword evidence="5" id="KW-0539">Nucleus</keyword>
<dbReference type="RefSeq" id="XP_034012771.1">
    <property type="nucleotide sequence ID" value="XM_034154997.1"/>
</dbReference>
<reference evidence="7 8" key="1">
    <citation type="submission" date="2019-07" db="EMBL/GenBank/DDBJ databases">
        <title>Genome assembly of two rare yeast pathogens: Diutina rugosa and Trichomonascus ciferrii.</title>
        <authorList>
            <person name="Mixao V."/>
            <person name="Saus E."/>
            <person name="Hansen A."/>
            <person name="Lass-Flor C."/>
            <person name="Gabaldon T."/>
        </authorList>
    </citation>
    <scope>NUCLEOTIDE SEQUENCE [LARGE SCALE GENOMIC DNA]</scope>
    <source>
        <strain evidence="7 8">CBS 613</strain>
    </source>
</reference>
<feature type="domain" description="Exoribonuclease phosphorolytic" evidence="6">
    <location>
        <begin position="5"/>
        <end position="127"/>
    </location>
</feature>
<gene>
    <name evidence="7" type="ORF">DIURU_002355</name>
</gene>
<evidence type="ECO:0000256" key="2">
    <source>
        <dbReference type="ARBA" id="ARBA00006678"/>
    </source>
</evidence>
<dbReference type="GO" id="GO:0016075">
    <property type="term" value="P:rRNA catabolic process"/>
    <property type="evidence" value="ECO:0007669"/>
    <property type="project" value="TreeGrafter"/>
</dbReference>
<dbReference type="AlphaFoldDB" id="A0A642UQG1"/>
<dbReference type="Proteomes" id="UP000449547">
    <property type="component" value="Unassembled WGS sequence"/>
</dbReference>
<dbReference type="GO" id="GO:0071051">
    <property type="term" value="P:poly(A)-dependent snoRNA 3'-end processing"/>
    <property type="evidence" value="ECO:0007669"/>
    <property type="project" value="TreeGrafter"/>
</dbReference>
<evidence type="ECO:0000313" key="7">
    <source>
        <dbReference type="EMBL" id="KAA8903469.1"/>
    </source>
</evidence>
<dbReference type="OMA" id="SYKCPAT"/>
<proteinExistence type="inferred from homology"/>
<dbReference type="GO" id="GO:0000467">
    <property type="term" value="P:exonucleolytic trimming to generate mature 3'-end of 5.8S rRNA from tricistronic rRNA transcript (SSU-rRNA, 5.8S rRNA, LSU-rRNA)"/>
    <property type="evidence" value="ECO:0007669"/>
    <property type="project" value="UniProtKB-ARBA"/>
</dbReference>
<dbReference type="Pfam" id="PF01138">
    <property type="entry name" value="RNase_PH"/>
    <property type="match status" value="1"/>
</dbReference>
<dbReference type="InterPro" id="IPR020568">
    <property type="entry name" value="Ribosomal_Su5_D2-typ_SF"/>
</dbReference>